<evidence type="ECO:0000313" key="3">
    <source>
        <dbReference type="Proteomes" id="UP000487268"/>
    </source>
</evidence>
<dbReference type="RefSeq" id="WP_153533156.1">
    <property type="nucleotide sequence ID" value="NZ_WEGH01000002.1"/>
</dbReference>
<dbReference type="InterPro" id="IPR027417">
    <property type="entry name" value="P-loop_NTPase"/>
</dbReference>
<reference evidence="2 3" key="1">
    <citation type="submission" date="2019-10" db="EMBL/GenBank/DDBJ databases">
        <title>Actinomadura rubteroloni sp. nov. and Actinomadura macrotermitis sp. nov., isolated from the gut of fungus growing-termite Macrotermes natalensis.</title>
        <authorList>
            <person name="Benndorf R."/>
            <person name="Martin K."/>
            <person name="Kuefner M."/>
            <person name="De Beer W."/>
            <person name="Kaster A.-K."/>
            <person name="Vollmers J."/>
            <person name="Poulsen M."/>
            <person name="Beemelmanns C."/>
        </authorList>
    </citation>
    <scope>NUCLEOTIDE SEQUENCE [LARGE SCALE GENOMIC DNA]</scope>
    <source>
        <strain evidence="2 3">RB68</strain>
    </source>
</reference>
<organism evidence="2 3">
    <name type="scientific">Actinomadura macrotermitis</name>
    <dbReference type="NCBI Taxonomy" id="2585200"/>
    <lineage>
        <taxon>Bacteria</taxon>
        <taxon>Bacillati</taxon>
        <taxon>Actinomycetota</taxon>
        <taxon>Actinomycetes</taxon>
        <taxon>Streptosporangiales</taxon>
        <taxon>Thermomonosporaceae</taxon>
        <taxon>Actinomadura</taxon>
    </lineage>
</organism>
<dbReference type="SUPFAM" id="SSF53795">
    <property type="entry name" value="PEP carboxykinase-like"/>
    <property type="match status" value="1"/>
</dbReference>
<accession>A0A7K0BV41</accession>
<feature type="domain" description="DUF6917" evidence="1">
    <location>
        <begin position="395"/>
        <end position="515"/>
    </location>
</feature>
<evidence type="ECO:0000313" key="2">
    <source>
        <dbReference type="EMBL" id="MQY05031.1"/>
    </source>
</evidence>
<dbReference type="Pfam" id="PF21891">
    <property type="entry name" value="DUF6917"/>
    <property type="match status" value="1"/>
</dbReference>
<evidence type="ECO:0000259" key="1">
    <source>
        <dbReference type="Pfam" id="PF21891"/>
    </source>
</evidence>
<comment type="caution">
    <text evidence="2">The sequence shown here is derived from an EMBL/GenBank/DDBJ whole genome shotgun (WGS) entry which is preliminary data.</text>
</comment>
<gene>
    <name evidence="2" type="ORF">ACRB68_30940</name>
</gene>
<dbReference type="Gene3D" id="3.40.50.300">
    <property type="entry name" value="P-loop containing nucleotide triphosphate hydrolases"/>
    <property type="match status" value="1"/>
</dbReference>
<dbReference type="OrthoDB" id="4557435at2"/>
<name>A0A7K0BV41_9ACTN</name>
<dbReference type="InterPro" id="IPR054210">
    <property type="entry name" value="DUF6917"/>
</dbReference>
<proteinExistence type="predicted"/>
<dbReference type="Proteomes" id="UP000487268">
    <property type="component" value="Unassembled WGS sequence"/>
</dbReference>
<protein>
    <recommendedName>
        <fullName evidence="1">DUF6917 domain-containing protein</fullName>
    </recommendedName>
</protein>
<sequence length="521" mass="55469">MTPHLTSDLLATAPLATLAERLGGAPHTARLTYAGETLDVATNVPAVLTWARRYLEPIVTVAEGAATTTAYWSFIVPDTTGFAAAVAAEAGTPLPVHLRRTATVHPLGAGRLAVVDPDGPSVYLVDRESRSVLNVTTERANDIRDLARQARELLLTAMLARGYITLHAAAVAHDGEAVLFAGNKGAGKTTLSLKQLEAPRAEYLGNDRVLVGPGPDGGLDVLPYAMSARIGGGTLQHHPVLRSHLHAFDHFHAAILPLEDQFIHQDKLELSPGELTRILGVPFCPTARLQAVVWPSLQTGKAGGGPAETSVPTEDKICAYLEEVALVPDPDGSGWLRELLGGINHRTEEMVRTIRQTAAAPQLAVTGTADAMSDLVTRRYWPDAPPSPDPRTWARPVLDADLVCVMHHVREDRGLTLARWNTRAVAAGQVHELLVCDADELATGSADHVRYLGFARFDAGILAVGDELRVGDETIGVLAGFDDAHLPDHMNVVFTSPVLKTGAERGLAPGDTVRIVPPTGA</sequence>
<dbReference type="EMBL" id="WEGH01000002">
    <property type="protein sequence ID" value="MQY05031.1"/>
    <property type="molecule type" value="Genomic_DNA"/>
</dbReference>
<dbReference type="AlphaFoldDB" id="A0A7K0BV41"/>
<keyword evidence="3" id="KW-1185">Reference proteome</keyword>